<evidence type="ECO:0000256" key="2">
    <source>
        <dbReference type="ARBA" id="ARBA00022771"/>
    </source>
</evidence>
<feature type="compositionally biased region" description="Low complexity" evidence="5">
    <location>
        <begin position="60"/>
        <end position="69"/>
    </location>
</feature>
<dbReference type="InterPro" id="IPR007588">
    <property type="entry name" value="Znf_FLYWCH"/>
</dbReference>
<evidence type="ECO:0000256" key="5">
    <source>
        <dbReference type="SAM" id="MobiDB-lite"/>
    </source>
</evidence>
<dbReference type="PANTHER" id="PTHR37975">
    <property type="entry name" value="FLYWCH ZINC FINGER TRANSCRIPTION FACTOR HOMOLOG"/>
    <property type="match status" value="1"/>
</dbReference>
<evidence type="ECO:0000256" key="1">
    <source>
        <dbReference type="ARBA" id="ARBA00022723"/>
    </source>
</evidence>
<dbReference type="EMBL" id="GL379828">
    <property type="protein sequence ID" value="EGT50283.1"/>
    <property type="molecule type" value="Genomic_DNA"/>
</dbReference>
<dbReference type="Gene3D" id="2.20.25.240">
    <property type="match status" value="1"/>
</dbReference>
<organism evidence="8">
    <name type="scientific">Caenorhabditis brenneri</name>
    <name type="common">Nematode worm</name>
    <dbReference type="NCBI Taxonomy" id="135651"/>
    <lineage>
        <taxon>Eukaryota</taxon>
        <taxon>Metazoa</taxon>
        <taxon>Ecdysozoa</taxon>
        <taxon>Nematoda</taxon>
        <taxon>Chromadorea</taxon>
        <taxon>Rhabditida</taxon>
        <taxon>Rhabditina</taxon>
        <taxon>Rhabditomorpha</taxon>
        <taxon>Rhabditoidea</taxon>
        <taxon>Rhabditidae</taxon>
        <taxon>Peloderinae</taxon>
        <taxon>Caenorhabditis</taxon>
    </lineage>
</organism>
<keyword evidence="8" id="KW-1185">Reference proteome</keyword>
<feature type="region of interest" description="Disordered" evidence="5">
    <location>
        <begin position="57"/>
        <end position="77"/>
    </location>
</feature>
<keyword evidence="1" id="KW-0479">Metal-binding</keyword>
<dbReference type="InterPro" id="IPR052887">
    <property type="entry name" value="FLYWCH-type_ZF"/>
</dbReference>
<dbReference type="GO" id="GO:0045892">
    <property type="term" value="P:negative regulation of DNA-templated transcription"/>
    <property type="evidence" value="ECO:0007669"/>
    <property type="project" value="TreeGrafter"/>
</dbReference>
<keyword evidence="4" id="KW-0175">Coiled coil</keyword>
<evidence type="ECO:0000256" key="3">
    <source>
        <dbReference type="ARBA" id="ARBA00022833"/>
    </source>
</evidence>
<dbReference type="Pfam" id="PF04500">
    <property type="entry name" value="FLYWCH"/>
    <property type="match status" value="1"/>
</dbReference>
<keyword evidence="2" id="KW-0863">Zinc-finger</keyword>
<dbReference type="GO" id="GO:0003700">
    <property type="term" value="F:DNA-binding transcription factor activity"/>
    <property type="evidence" value="ECO:0007669"/>
    <property type="project" value="TreeGrafter"/>
</dbReference>
<evidence type="ECO:0000256" key="4">
    <source>
        <dbReference type="SAM" id="Coils"/>
    </source>
</evidence>
<feature type="region of interest" description="Disordered" evidence="5">
    <location>
        <begin position="285"/>
        <end position="340"/>
    </location>
</feature>
<dbReference type="HOGENOM" id="CLU_550096_0_0_1"/>
<sequence>MDVEPNSLLGLLPANGSTSLVSTLPPAGQPNIVPTVLPKSGKPEVIRVGDGIVVTKPKAKPTTTSQSTAVSVPSLAPPGTTPVMNPALNANMMNNNLAFQAFLASGGNASTLMMKMLEAQKAAAAAAANGSQPVIQKAPLVPGPSDPPKKIRLKVFANGYFMTFDKISSCKTKHFWRCEFKNTCKARMHTDPQNKKIDSFIHVHNHKAPTNEEIALYGLDPLNIIKNHVYVVTNVSDPTQRRKIRKQVAEQEAAAKRLEQHQEEELKKKQSAETMATIKALYAQMQGLPPPGFPPTSAEPPAQSTSSVTEGPSQPTIVLPNPMSPGKPTPTFAVPVGPAPPRQLLKRPLVDPTRTNMALVNHPNFRATFELALKLRRVWKTESRRVPRMVENSTTYFEFYVAKDEGSEENCYSPLRIEKRDEAHLKEALETFFEQKCEGDVLYGVASNINVKINQDIMESWDNGQFFLVDISDPTRWRMTYIDDKN</sequence>
<feature type="compositionally biased region" description="Pro residues" evidence="5">
    <location>
        <begin position="288"/>
        <end position="298"/>
    </location>
</feature>
<dbReference type="OrthoDB" id="5806173at2759"/>
<dbReference type="GO" id="GO:0005634">
    <property type="term" value="C:nucleus"/>
    <property type="evidence" value="ECO:0007669"/>
    <property type="project" value="TreeGrafter"/>
</dbReference>
<feature type="coiled-coil region" evidence="4">
    <location>
        <begin position="241"/>
        <end position="275"/>
    </location>
</feature>
<evidence type="ECO:0000313" key="8">
    <source>
        <dbReference type="Proteomes" id="UP000008068"/>
    </source>
</evidence>
<dbReference type="GO" id="GO:0008270">
    <property type="term" value="F:zinc ion binding"/>
    <property type="evidence" value="ECO:0007669"/>
    <property type="project" value="UniProtKB-KW"/>
</dbReference>
<name>G0N1Z0_CAEBE</name>
<evidence type="ECO:0000313" key="7">
    <source>
        <dbReference type="EMBL" id="EGT50283.1"/>
    </source>
</evidence>
<protein>
    <recommendedName>
        <fullName evidence="6">FLYWCH-type domain-containing protein</fullName>
    </recommendedName>
</protein>
<dbReference type="STRING" id="135651.G0N1Z0"/>
<proteinExistence type="predicted"/>
<accession>G0N1Z0</accession>
<feature type="domain" description="FLYWCH-type" evidence="6">
    <location>
        <begin position="149"/>
        <end position="206"/>
    </location>
</feature>
<dbReference type="Proteomes" id="UP000008068">
    <property type="component" value="Unassembled WGS sequence"/>
</dbReference>
<dbReference type="PANTHER" id="PTHR37975:SF2">
    <property type="entry name" value="FLYWCH TRANSCRIPTION FACTOR 1"/>
    <property type="match status" value="1"/>
</dbReference>
<reference evidence="8" key="1">
    <citation type="submission" date="2011-07" db="EMBL/GenBank/DDBJ databases">
        <authorList>
            <consortium name="Caenorhabditis brenneri Sequencing and Analysis Consortium"/>
            <person name="Wilson R.K."/>
        </authorList>
    </citation>
    <scope>NUCLEOTIDE SEQUENCE [LARGE SCALE GENOMIC DNA]</scope>
    <source>
        <strain evidence="8">PB2801</strain>
    </source>
</reference>
<dbReference type="GO" id="GO:0043565">
    <property type="term" value="F:sequence-specific DNA binding"/>
    <property type="evidence" value="ECO:0007669"/>
    <property type="project" value="TreeGrafter"/>
</dbReference>
<dbReference type="AlphaFoldDB" id="G0N1Z0"/>
<keyword evidence="3" id="KW-0862">Zinc</keyword>
<gene>
    <name evidence="7" type="ORF">CAEBREN_08851</name>
</gene>
<dbReference type="eggNOG" id="ENOG502T0QV">
    <property type="taxonomic scope" value="Eukaryota"/>
</dbReference>
<dbReference type="InParanoid" id="G0N1Z0"/>
<feature type="compositionally biased region" description="Polar residues" evidence="5">
    <location>
        <begin position="302"/>
        <end position="316"/>
    </location>
</feature>
<evidence type="ECO:0000259" key="6">
    <source>
        <dbReference type="Pfam" id="PF04500"/>
    </source>
</evidence>